<reference evidence="1" key="3">
    <citation type="submission" date="2025-09" db="UniProtKB">
        <authorList>
            <consortium name="Ensembl"/>
        </authorList>
    </citation>
    <scope>IDENTIFICATION</scope>
    <source>
        <strain evidence="1">Thoroughbred</strain>
    </source>
</reference>
<protein>
    <submittedName>
        <fullName evidence="1">Uncharacterized protein</fullName>
    </submittedName>
</protein>
<name>A0A9L0QZ72_HORSE</name>
<accession>A0A9L0QZ72</accession>
<dbReference type="Proteomes" id="UP000002281">
    <property type="component" value="Unplaced"/>
</dbReference>
<reference evidence="1" key="2">
    <citation type="submission" date="2025-08" db="UniProtKB">
        <authorList>
            <consortium name="Ensembl"/>
        </authorList>
    </citation>
    <scope>IDENTIFICATION</scope>
    <source>
        <strain evidence="1">Thoroughbred</strain>
    </source>
</reference>
<dbReference type="AlphaFoldDB" id="A0A9L0QZ72"/>
<dbReference type="Ensembl" id="ENSECAT00000127525.1">
    <property type="protein sequence ID" value="ENSECAP00000056988.1"/>
    <property type="gene ID" value="ENSECAG00000046071.1"/>
</dbReference>
<evidence type="ECO:0000313" key="2">
    <source>
        <dbReference type="Proteomes" id="UP000002281"/>
    </source>
</evidence>
<reference evidence="1" key="1">
    <citation type="journal article" date="2009" name="Science">
        <title>Genome sequence, comparative analysis, and population genetics of the domestic horse.</title>
        <authorList>
            <consortium name="Broad Institute Genome Sequencing Platform"/>
            <consortium name="Broad Institute Whole Genome Assembly Team"/>
            <person name="Wade C.M."/>
            <person name="Giulotto E."/>
            <person name="Sigurdsson S."/>
            <person name="Zoli M."/>
            <person name="Gnerre S."/>
            <person name="Imsland F."/>
            <person name="Lear T.L."/>
            <person name="Adelson D.L."/>
            <person name="Bailey E."/>
            <person name="Bellone R.R."/>
            <person name="Bloecker H."/>
            <person name="Distl O."/>
            <person name="Edgar R.C."/>
            <person name="Garber M."/>
            <person name="Leeb T."/>
            <person name="Mauceli E."/>
            <person name="MacLeod J.N."/>
            <person name="Penedo M.C.T."/>
            <person name="Raison J.M."/>
            <person name="Sharpe T."/>
            <person name="Vogel J."/>
            <person name="Andersson L."/>
            <person name="Antczak D.F."/>
            <person name="Biagi T."/>
            <person name="Binns M.M."/>
            <person name="Chowdhary B.P."/>
            <person name="Coleman S.J."/>
            <person name="Della Valle G."/>
            <person name="Fryc S."/>
            <person name="Guerin G."/>
            <person name="Hasegawa T."/>
            <person name="Hill E.W."/>
            <person name="Jurka J."/>
            <person name="Kiialainen A."/>
            <person name="Lindgren G."/>
            <person name="Liu J."/>
            <person name="Magnani E."/>
            <person name="Mickelson J.R."/>
            <person name="Murray J."/>
            <person name="Nergadze S.G."/>
            <person name="Onofrio R."/>
            <person name="Pedroni S."/>
            <person name="Piras M.F."/>
            <person name="Raudsepp T."/>
            <person name="Rocchi M."/>
            <person name="Roeed K.H."/>
            <person name="Ryder O.A."/>
            <person name="Searle S."/>
            <person name="Skow L."/>
            <person name="Swinburne J.E."/>
            <person name="Syvaenen A.C."/>
            <person name="Tozaki T."/>
            <person name="Valberg S.J."/>
            <person name="Vaudin M."/>
            <person name="White J.R."/>
            <person name="Zody M.C."/>
            <person name="Lander E.S."/>
            <person name="Lindblad-Toh K."/>
        </authorList>
    </citation>
    <scope>NUCLEOTIDE SEQUENCE [LARGE SCALE GENOMIC DNA]</scope>
    <source>
        <strain evidence="1">Thoroughbred</strain>
    </source>
</reference>
<evidence type="ECO:0000313" key="1">
    <source>
        <dbReference type="Ensembl" id="ENSECAP00000056988.1"/>
    </source>
</evidence>
<organism evidence="1 2">
    <name type="scientific">Equus caballus</name>
    <name type="common">Horse</name>
    <dbReference type="NCBI Taxonomy" id="9796"/>
    <lineage>
        <taxon>Eukaryota</taxon>
        <taxon>Metazoa</taxon>
        <taxon>Chordata</taxon>
        <taxon>Craniata</taxon>
        <taxon>Vertebrata</taxon>
        <taxon>Euteleostomi</taxon>
        <taxon>Mammalia</taxon>
        <taxon>Eutheria</taxon>
        <taxon>Laurasiatheria</taxon>
        <taxon>Perissodactyla</taxon>
        <taxon>Equidae</taxon>
        <taxon>Equus</taxon>
    </lineage>
</organism>
<dbReference type="GeneTree" id="ENSGT00950000183016"/>
<proteinExistence type="predicted"/>
<dbReference type="InterPro" id="IPR036691">
    <property type="entry name" value="Endo/exonu/phosph_ase_sf"/>
</dbReference>
<sequence length="110" mass="12777">MIKRSILQEYVILNMHAPNIKASNCRRQKLIELQGELYEFTILIAEVNTPLSKMNRSSRQKINKDIVELNTTISQLDVIDTYGLFYPNGRIHISLKLTWNIHQDRSHSGP</sequence>
<keyword evidence="2" id="KW-1185">Reference proteome</keyword>
<dbReference type="Gene3D" id="3.60.10.10">
    <property type="entry name" value="Endonuclease/exonuclease/phosphatase"/>
    <property type="match status" value="1"/>
</dbReference>